<name>A0AAN9YQ35_9PEZI</name>
<dbReference type="CDD" id="cd21789">
    <property type="entry name" value="Rad21_Rec8_M_SpRec8p-like"/>
    <property type="match status" value="1"/>
</dbReference>
<feature type="compositionally biased region" description="Polar residues" evidence="3">
    <location>
        <begin position="475"/>
        <end position="492"/>
    </location>
</feature>
<dbReference type="GO" id="GO:0007064">
    <property type="term" value="P:mitotic sister chromatid cohesion"/>
    <property type="evidence" value="ECO:0007669"/>
    <property type="project" value="TreeGrafter"/>
</dbReference>
<feature type="domain" description="Rad21/Rec8-like protein N-terminal" evidence="5">
    <location>
        <begin position="1"/>
        <end position="111"/>
    </location>
</feature>
<dbReference type="EMBL" id="JAKJXP020000064">
    <property type="protein sequence ID" value="KAK7750422.1"/>
    <property type="molecule type" value="Genomic_DNA"/>
</dbReference>
<feature type="compositionally biased region" description="Basic and acidic residues" evidence="3">
    <location>
        <begin position="424"/>
        <end position="435"/>
    </location>
</feature>
<feature type="domain" description="Rad21/Rec8-like protein C-terminal eukaryotic" evidence="4">
    <location>
        <begin position="617"/>
        <end position="648"/>
    </location>
</feature>
<evidence type="ECO:0000256" key="3">
    <source>
        <dbReference type="SAM" id="MobiDB-lite"/>
    </source>
</evidence>
<evidence type="ECO:0000313" key="7">
    <source>
        <dbReference type="Proteomes" id="UP001320420"/>
    </source>
</evidence>
<dbReference type="PANTHER" id="PTHR12585">
    <property type="entry name" value="SCC1 / RAD21 FAMILY MEMBER"/>
    <property type="match status" value="1"/>
</dbReference>
<accession>A0AAN9YQ35</accession>
<feature type="compositionally biased region" description="Low complexity" evidence="3">
    <location>
        <begin position="140"/>
        <end position="151"/>
    </location>
</feature>
<dbReference type="GO" id="GO:0003682">
    <property type="term" value="F:chromatin binding"/>
    <property type="evidence" value="ECO:0007669"/>
    <property type="project" value="TreeGrafter"/>
</dbReference>
<evidence type="ECO:0000256" key="1">
    <source>
        <dbReference type="ARBA" id="ARBA00004123"/>
    </source>
</evidence>
<evidence type="ECO:0000256" key="2">
    <source>
        <dbReference type="ARBA" id="ARBA00023242"/>
    </source>
</evidence>
<dbReference type="Pfam" id="PF04824">
    <property type="entry name" value="Rad21_Rec8"/>
    <property type="match status" value="1"/>
</dbReference>
<comment type="subcellular location">
    <subcellularLocation>
        <location evidence="1">Nucleus</location>
    </subcellularLocation>
</comment>
<dbReference type="PANTHER" id="PTHR12585:SF70">
    <property type="entry name" value="RAD21_REC8 N TERMINAL DOMAIN PROTEIN (AFU_ORTHOLOGUE AFUA_6G02900)"/>
    <property type="match status" value="1"/>
</dbReference>
<dbReference type="InterPro" id="IPR006909">
    <property type="entry name" value="Rad21/Rec8_C_eu"/>
</dbReference>
<dbReference type="GO" id="GO:0005634">
    <property type="term" value="C:nucleus"/>
    <property type="evidence" value="ECO:0007669"/>
    <property type="project" value="UniProtKB-SubCell"/>
</dbReference>
<evidence type="ECO:0000259" key="4">
    <source>
        <dbReference type="Pfam" id="PF04824"/>
    </source>
</evidence>
<feature type="compositionally biased region" description="Polar residues" evidence="3">
    <location>
        <begin position="152"/>
        <end position="161"/>
    </location>
</feature>
<protein>
    <submittedName>
        <fullName evidence="6">R8 protein</fullName>
    </submittedName>
</protein>
<feature type="region of interest" description="Disordered" evidence="3">
    <location>
        <begin position="404"/>
        <end position="516"/>
    </location>
</feature>
<dbReference type="Proteomes" id="UP001320420">
    <property type="component" value="Unassembled WGS sequence"/>
</dbReference>
<sequence length="667" mass="72981">MFYSHEILTSRQYGVATIWLVATIGSKSSAKKITRKAIQDVDVEKACGKILEPGAPIALRLQGNLLYGVSRVYRDQCDYMLKDAQQIQGTLNMLVSRYGDSHLDPEAGQTRPENLTIGNDPAFFPNMTLPKFDLETLVASQSSNRTSSQMSPLASSQRSGSGSIGPGGFQIELDIHHSDSSGPRGSPFGLQGLSSAQKAGGMEGDERLIHVNEEADFPGAEDWGMEIDENGNIVERAEPDIFQDDLELPPLPHIEDEQPAQQSQQAHVDDQGDILMMEEDPLPDAQAFPQRQGIHDAFQVDEAPAQQAAVRRGRKRRIIHMDDETKVPRNELRSWQEDYLQNCAAQKPRNFTAGQAKDNAIHLTFGLGIGNIGQSLGIPGMIHPLAHQFTGDALYTALTGLEVPEEPRGRRRSASEAVGDDEQEAGRRVKPRLDEDNQAGQGENPASDDPFEMDPLLGDSPAEVGREAQDPMSEHLSSAMQLPWNRGSSAVPSSIRAPGPMQKGRELPSSPLGHHGDGQDIVRFSDDIDMGLGDDGLGLGGGHSSQDDFFDGLGLDEGQTAKPEAQNQNESQRTVLGIEGRNFLSFIESAVEEHGERREDDDVEKQRRWVAFDDVFLPRETERATAAQAFYHALCLVTRDQMSVQQDDIPGTLYGGIWLGVRVPSAT</sequence>
<feature type="region of interest" description="Disordered" evidence="3">
    <location>
        <begin position="140"/>
        <end position="201"/>
    </location>
</feature>
<dbReference type="GO" id="GO:0030892">
    <property type="term" value="C:mitotic cohesin complex"/>
    <property type="evidence" value="ECO:0007669"/>
    <property type="project" value="TreeGrafter"/>
</dbReference>
<evidence type="ECO:0000259" key="5">
    <source>
        <dbReference type="Pfam" id="PF04825"/>
    </source>
</evidence>
<reference evidence="6 7" key="1">
    <citation type="submission" date="2024-02" db="EMBL/GenBank/DDBJ databases">
        <title>De novo assembly and annotation of 12 fungi associated with fruit tree decline syndrome in Ontario, Canada.</title>
        <authorList>
            <person name="Sulman M."/>
            <person name="Ellouze W."/>
            <person name="Ilyukhin E."/>
        </authorList>
    </citation>
    <scope>NUCLEOTIDE SEQUENCE [LARGE SCALE GENOMIC DNA]</scope>
    <source>
        <strain evidence="6 7">M11/M66-122</strain>
    </source>
</reference>
<proteinExistence type="predicted"/>
<keyword evidence="2" id="KW-0539">Nucleus</keyword>
<gene>
    <name evidence="6" type="primary">rec8</name>
    <name evidence="6" type="ORF">SLS62_007610</name>
</gene>
<keyword evidence="7" id="KW-1185">Reference proteome</keyword>
<comment type="caution">
    <text evidence="6">The sequence shown here is derived from an EMBL/GenBank/DDBJ whole genome shotgun (WGS) entry which is preliminary data.</text>
</comment>
<feature type="compositionally biased region" description="Basic and acidic residues" evidence="3">
    <location>
        <begin position="464"/>
        <end position="473"/>
    </location>
</feature>
<evidence type="ECO:0000313" key="6">
    <source>
        <dbReference type="EMBL" id="KAK7750422.1"/>
    </source>
</evidence>
<dbReference type="InterPro" id="IPR006910">
    <property type="entry name" value="Rad21_Rec8_N"/>
</dbReference>
<organism evidence="6 7">
    <name type="scientific">Diatrype stigma</name>
    <dbReference type="NCBI Taxonomy" id="117547"/>
    <lineage>
        <taxon>Eukaryota</taxon>
        <taxon>Fungi</taxon>
        <taxon>Dikarya</taxon>
        <taxon>Ascomycota</taxon>
        <taxon>Pezizomycotina</taxon>
        <taxon>Sordariomycetes</taxon>
        <taxon>Xylariomycetidae</taxon>
        <taxon>Xylariales</taxon>
        <taxon>Diatrypaceae</taxon>
        <taxon>Diatrype</taxon>
    </lineage>
</organism>
<dbReference type="AlphaFoldDB" id="A0AAN9YQ35"/>
<dbReference type="Pfam" id="PF04825">
    <property type="entry name" value="Rad21_Rec8_N"/>
    <property type="match status" value="1"/>
</dbReference>
<dbReference type="InterPro" id="IPR039781">
    <property type="entry name" value="Rad21/Rec8-like"/>
</dbReference>